<organism evidence="1 2">
    <name type="scientific">Melipona bicolor</name>
    <dbReference type="NCBI Taxonomy" id="60889"/>
    <lineage>
        <taxon>Eukaryota</taxon>
        <taxon>Metazoa</taxon>
        <taxon>Ecdysozoa</taxon>
        <taxon>Arthropoda</taxon>
        <taxon>Hexapoda</taxon>
        <taxon>Insecta</taxon>
        <taxon>Pterygota</taxon>
        <taxon>Neoptera</taxon>
        <taxon>Endopterygota</taxon>
        <taxon>Hymenoptera</taxon>
        <taxon>Apocrita</taxon>
        <taxon>Aculeata</taxon>
        <taxon>Apoidea</taxon>
        <taxon>Anthophila</taxon>
        <taxon>Apidae</taxon>
        <taxon>Melipona</taxon>
    </lineage>
</organism>
<evidence type="ECO:0000313" key="2">
    <source>
        <dbReference type="Proteomes" id="UP001177670"/>
    </source>
</evidence>
<name>A0AA40G4L1_9HYME</name>
<dbReference type="AlphaFoldDB" id="A0AA40G4L1"/>
<evidence type="ECO:0000313" key="1">
    <source>
        <dbReference type="EMBL" id="KAK1131000.1"/>
    </source>
</evidence>
<keyword evidence="2" id="KW-1185">Reference proteome</keyword>
<proteinExistence type="predicted"/>
<reference evidence="1" key="1">
    <citation type="submission" date="2021-10" db="EMBL/GenBank/DDBJ databases">
        <title>Melipona bicolor Genome sequencing and assembly.</title>
        <authorList>
            <person name="Araujo N.S."/>
            <person name="Arias M.C."/>
        </authorList>
    </citation>
    <scope>NUCLEOTIDE SEQUENCE</scope>
    <source>
        <strain evidence="1">USP_2M_L1-L4_2017</strain>
        <tissue evidence="1">Whole body</tissue>
    </source>
</reference>
<sequence>MLMRDAVTKFGSDVTGRLNAGPIEFHAATPLRSLLLDLYISGSSRSRFNAVVIRVQSRLLVVNSFPYSEHNIPCYVELESSMPKLVNDVITFAEALACVRPIEFQEHIPPYLLITLPGLICNTGRSATRY</sequence>
<comment type="caution">
    <text evidence="1">The sequence shown here is derived from an EMBL/GenBank/DDBJ whole genome shotgun (WGS) entry which is preliminary data.</text>
</comment>
<dbReference type="EMBL" id="JAHYIQ010000006">
    <property type="protein sequence ID" value="KAK1131000.1"/>
    <property type="molecule type" value="Genomic_DNA"/>
</dbReference>
<accession>A0AA40G4L1</accession>
<gene>
    <name evidence="1" type="ORF">K0M31_017303</name>
</gene>
<protein>
    <submittedName>
        <fullName evidence="1">Uncharacterized protein</fullName>
    </submittedName>
</protein>
<dbReference type="Proteomes" id="UP001177670">
    <property type="component" value="Unassembled WGS sequence"/>
</dbReference>